<keyword evidence="3" id="KW-0597">Phosphoprotein</keyword>
<dbReference type="PANTHER" id="PTHR42878:SF15">
    <property type="entry name" value="BACTERIOPHYTOCHROME"/>
    <property type="match status" value="1"/>
</dbReference>
<evidence type="ECO:0000256" key="5">
    <source>
        <dbReference type="ARBA" id="ARBA00022777"/>
    </source>
</evidence>
<feature type="transmembrane region" description="Helical" evidence="7">
    <location>
        <begin position="20"/>
        <end position="39"/>
    </location>
</feature>
<dbReference type="SMART" id="SM00387">
    <property type="entry name" value="HATPase_c"/>
    <property type="match status" value="1"/>
</dbReference>
<dbReference type="EMBL" id="JACHIP010000001">
    <property type="protein sequence ID" value="MBB5055826.1"/>
    <property type="molecule type" value="Genomic_DNA"/>
</dbReference>
<dbReference type="CDD" id="cd19410">
    <property type="entry name" value="HK9-like_sensor"/>
    <property type="match status" value="1"/>
</dbReference>
<dbReference type="InterPro" id="IPR036890">
    <property type="entry name" value="HATPase_C_sf"/>
</dbReference>
<dbReference type="Gene3D" id="3.30.565.10">
    <property type="entry name" value="Histidine kinase-like ATPase, C-terminal domain"/>
    <property type="match status" value="1"/>
</dbReference>
<keyword evidence="6" id="KW-0175">Coiled coil</keyword>
<keyword evidence="7" id="KW-1133">Transmembrane helix</keyword>
<keyword evidence="4" id="KW-0808">Transferase</keyword>
<comment type="catalytic activity">
    <reaction evidence="1">
        <text>ATP + protein L-histidine = ADP + protein N-phospho-L-histidine.</text>
        <dbReference type="EC" id="2.7.13.3"/>
    </reaction>
</comment>
<dbReference type="FunFam" id="1.10.287.130:FF:000070">
    <property type="entry name" value="Histidine kinase sensor protein"/>
    <property type="match status" value="1"/>
</dbReference>
<evidence type="ECO:0000256" key="2">
    <source>
        <dbReference type="ARBA" id="ARBA00012438"/>
    </source>
</evidence>
<dbReference type="PANTHER" id="PTHR42878">
    <property type="entry name" value="TWO-COMPONENT HISTIDINE KINASE"/>
    <property type="match status" value="1"/>
</dbReference>
<feature type="domain" description="Histidine kinase" evidence="8">
    <location>
        <begin position="278"/>
        <end position="497"/>
    </location>
</feature>
<dbReference type="CDD" id="cd00082">
    <property type="entry name" value="HisKA"/>
    <property type="match status" value="1"/>
</dbReference>
<evidence type="ECO:0000256" key="6">
    <source>
        <dbReference type="SAM" id="Coils"/>
    </source>
</evidence>
<keyword evidence="5 9" id="KW-0418">Kinase</keyword>
<dbReference type="InterPro" id="IPR003661">
    <property type="entry name" value="HisK_dim/P_dom"/>
</dbReference>
<sequence>MTMPGNAGKIKAQDTRRNTLTGLLLVAILIVIVNTWVAFRSVGVLVDNERWVQHTLQVINQVELIMSAAKDAETGNRGFLITGEDTYLVPYTEAVKELPGDLNTFQTLTADNASQQARLLEMRALLEQRLSLLAQGIQRRREGSPQDEVRLLVLTGTGKLEMDHVRRVADAMEAEEQRLLTIREAAAHRSSLQARGTIGLASALDLMLLVMIFRHLGRERALRLETERVAAELAVSREAVEAKSTELTALNRELEERVRIRTAELETTNRELEAFSYSVSHDLRAPLRTIDGFSLALEEDYTEAVDATGKDYIRRVRSGVQRMGQLIDALLQLSRITRADLVREEFDMAALARSVVADLQIGTSKAGSGEMGALATSVSFVIDDGPVANGDPRLIRVALENLLGNAVKFSSKVGEPIVQFGWDDGVSAWFIRDNGAGFDMFYADRLFTAFNRLHGDKDFKGSGIGLATVARVIGRHHGRIWADSVIGSGATFWFTLG</sequence>
<dbReference type="InterPro" id="IPR050351">
    <property type="entry name" value="BphY/WalK/GraS-like"/>
</dbReference>
<evidence type="ECO:0000256" key="7">
    <source>
        <dbReference type="SAM" id="Phobius"/>
    </source>
</evidence>
<evidence type="ECO:0000259" key="8">
    <source>
        <dbReference type="PROSITE" id="PS50109"/>
    </source>
</evidence>
<evidence type="ECO:0000256" key="4">
    <source>
        <dbReference type="ARBA" id="ARBA00022679"/>
    </source>
</evidence>
<organism evidence="9 10">
    <name type="scientific">Granulicella aggregans</name>
    <dbReference type="NCBI Taxonomy" id="474949"/>
    <lineage>
        <taxon>Bacteria</taxon>
        <taxon>Pseudomonadati</taxon>
        <taxon>Acidobacteriota</taxon>
        <taxon>Terriglobia</taxon>
        <taxon>Terriglobales</taxon>
        <taxon>Acidobacteriaceae</taxon>
        <taxon>Granulicella</taxon>
    </lineage>
</organism>
<dbReference type="InterPro" id="IPR003594">
    <property type="entry name" value="HATPase_dom"/>
</dbReference>
<evidence type="ECO:0000313" key="9">
    <source>
        <dbReference type="EMBL" id="MBB5055826.1"/>
    </source>
</evidence>
<dbReference type="InterPro" id="IPR007891">
    <property type="entry name" value="CHASE3"/>
</dbReference>
<comment type="caution">
    <text evidence="9">The sequence shown here is derived from an EMBL/GenBank/DDBJ whole genome shotgun (WGS) entry which is preliminary data.</text>
</comment>
<dbReference type="EC" id="2.7.13.3" evidence="2"/>
<dbReference type="Pfam" id="PF02518">
    <property type="entry name" value="HATPase_c"/>
    <property type="match status" value="1"/>
</dbReference>
<dbReference type="SMART" id="SM00388">
    <property type="entry name" value="HisKA"/>
    <property type="match status" value="1"/>
</dbReference>
<dbReference type="AlphaFoldDB" id="A0A7W7ZAL1"/>
<gene>
    <name evidence="9" type="ORF">HDF16_000495</name>
</gene>
<dbReference type="GO" id="GO:0007234">
    <property type="term" value="P:osmosensory signaling via phosphorelay pathway"/>
    <property type="evidence" value="ECO:0007669"/>
    <property type="project" value="TreeGrafter"/>
</dbReference>
<dbReference type="InterPro" id="IPR004358">
    <property type="entry name" value="Sig_transdc_His_kin-like_C"/>
</dbReference>
<reference evidence="9 10" key="1">
    <citation type="submission" date="2020-08" db="EMBL/GenBank/DDBJ databases">
        <title>Genomic Encyclopedia of Type Strains, Phase IV (KMG-V): Genome sequencing to study the core and pangenomes of soil and plant-associated prokaryotes.</title>
        <authorList>
            <person name="Whitman W."/>
        </authorList>
    </citation>
    <scope>NUCLEOTIDE SEQUENCE [LARGE SCALE GENOMIC DNA]</scope>
    <source>
        <strain evidence="9 10">M8UP14</strain>
    </source>
</reference>
<dbReference type="SUPFAM" id="SSF47384">
    <property type="entry name" value="Homodimeric domain of signal transducing histidine kinase"/>
    <property type="match status" value="1"/>
</dbReference>
<dbReference type="Proteomes" id="UP000540989">
    <property type="component" value="Unassembled WGS sequence"/>
</dbReference>
<dbReference type="GO" id="GO:0000155">
    <property type="term" value="F:phosphorelay sensor kinase activity"/>
    <property type="evidence" value="ECO:0007669"/>
    <property type="project" value="InterPro"/>
</dbReference>
<dbReference type="GO" id="GO:0030295">
    <property type="term" value="F:protein kinase activator activity"/>
    <property type="evidence" value="ECO:0007669"/>
    <property type="project" value="TreeGrafter"/>
</dbReference>
<dbReference type="PRINTS" id="PR00344">
    <property type="entry name" value="BCTRLSENSOR"/>
</dbReference>
<name>A0A7W7ZAL1_9BACT</name>
<dbReference type="SUPFAM" id="SSF55874">
    <property type="entry name" value="ATPase domain of HSP90 chaperone/DNA topoisomerase II/histidine kinase"/>
    <property type="match status" value="1"/>
</dbReference>
<feature type="coiled-coil region" evidence="6">
    <location>
        <begin position="237"/>
        <end position="271"/>
    </location>
</feature>
<dbReference type="PROSITE" id="PS50109">
    <property type="entry name" value="HIS_KIN"/>
    <property type="match status" value="1"/>
</dbReference>
<evidence type="ECO:0000256" key="1">
    <source>
        <dbReference type="ARBA" id="ARBA00000085"/>
    </source>
</evidence>
<keyword evidence="7" id="KW-0472">Membrane</keyword>
<dbReference type="InterPro" id="IPR005467">
    <property type="entry name" value="His_kinase_dom"/>
</dbReference>
<keyword evidence="7" id="KW-0812">Transmembrane</keyword>
<dbReference type="GO" id="GO:0000156">
    <property type="term" value="F:phosphorelay response regulator activity"/>
    <property type="evidence" value="ECO:0007669"/>
    <property type="project" value="TreeGrafter"/>
</dbReference>
<dbReference type="InterPro" id="IPR036097">
    <property type="entry name" value="HisK_dim/P_sf"/>
</dbReference>
<dbReference type="Pfam" id="PF00512">
    <property type="entry name" value="HisKA"/>
    <property type="match status" value="1"/>
</dbReference>
<dbReference type="Pfam" id="PF05227">
    <property type="entry name" value="CHASE3"/>
    <property type="match status" value="1"/>
</dbReference>
<keyword evidence="10" id="KW-1185">Reference proteome</keyword>
<protein>
    <recommendedName>
        <fullName evidence="2">histidine kinase</fullName>
        <ecNumber evidence="2">2.7.13.3</ecNumber>
    </recommendedName>
</protein>
<proteinExistence type="predicted"/>
<dbReference type="Gene3D" id="1.10.287.130">
    <property type="match status" value="1"/>
</dbReference>
<evidence type="ECO:0000256" key="3">
    <source>
        <dbReference type="ARBA" id="ARBA00022553"/>
    </source>
</evidence>
<evidence type="ECO:0000313" key="10">
    <source>
        <dbReference type="Proteomes" id="UP000540989"/>
    </source>
</evidence>
<accession>A0A7W7ZAL1</accession>